<keyword evidence="2" id="KW-1185">Reference proteome</keyword>
<proteinExistence type="predicted"/>
<dbReference type="EMBL" id="RCSW01000003">
    <property type="protein sequence ID" value="KAF7952073.1"/>
    <property type="molecule type" value="Genomic_DNA"/>
</dbReference>
<gene>
    <name evidence="1" type="ORF">EAE97_001570</name>
</gene>
<evidence type="ECO:0000313" key="2">
    <source>
        <dbReference type="Proteomes" id="UP000710849"/>
    </source>
</evidence>
<protein>
    <submittedName>
        <fullName evidence="1">Uncharacterized protein</fullName>
    </submittedName>
</protein>
<sequence>MGDVGRSIYIRPDLALGLQDGFNDPAPLWHGFEIIKSPQATFEPPGFQTSDEQARFNRPALWAKVGARSYGPGA</sequence>
<comment type="caution">
    <text evidence="1">The sequence shown here is derived from an EMBL/GenBank/DDBJ whole genome shotgun (WGS) entry which is preliminary data.</text>
</comment>
<dbReference type="GeneID" id="62145159"/>
<dbReference type="Proteomes" id="UP000710849">
    <property type="component" value="Unassembled WGS sequence"/>
</dbReference>
<name>A0A9P5IS38_9HELO</name>
<evidence type="ECO:0000313" key="1">
    <source>
        <dbReference type="EMBL" id="KAF7952073.1"/>
    </source>
</evidence>
<dbReference type="AlphaFoldDB" id="A0A9P5IS38"/>
<reference evidence="1 2" key="1">
    <citation type="journal article" date="2020" name="Genome Biol. Evol.">
        <title>Comparative genomics of Sclerotiniaceae.</title>
        <authorList>
            <person name="Valero Jimenez C.A."/>
            <person name="Steentjes M."/>
            <person name="Scholten O.E."/>
            <person name="Van Kan J.A.L."/>
        </authorList>
    </citation>
    <scope>NUCLEOTIDE SEQUENCE [LARGE SCALE GENOMIC DNA]</scope>
    <source>
        <strain evidence="1 2">MUCL 94</strain>
    </source>
</reference>
<dbReference type="RefSeq" id="XP_038736639.1">
    <property type="nucleotide sequence ID" value="XM_038872081.1"/>
</dbReference>
<accession>A0A9P5IS38</accession>
<organism evidence="1 2">
    <name type="scientific">Botrytis byssoidea</name>
    <dbReference type="NCBI Taxonomy" id="139641"/>
    <lineage>
        <taxon>Eukaryota</taxon>
        <taxon>Fungi</taxon>
        <taxon>Dikarya</taxon>
        <taxon>Ascomycota</taxon>
        <taxon>Pezizomycotina</taxon>
        <taxon>Leotiomycetes</taxon>
        <taxon>Helotiales</taxon>
        <taxon>Sclerotiniaceae</taxon>
        <taxon>Botrytis</taxon>
    </lineage>
</organism>